<keyword evidence="3" id="KW-1185">Reference proteome</keyword>
<comment type="caution">
    <text evidence="2">The sequence shown here is derived from an EMBL/GenBank/DDBJ whole genome shotgun (WGS) entry which is preliminary data.</text>
</comment>
<dbReference type="Pfam" id="PF06527">
    <property type="entry name" value="TniQ"/>
    <property type="match status" value="1"/>
</dbReference>
<sequence length="294" mass="34369">MMPFHCPIESNEHLLGWISRVHLLGGNLKFKHTARNLGISDNPLKSCNHNEAFRDGLNLLPNLNDAFENHTVFALWSLSLQTEKVLEWKQCNSKLVPSGSEPNKFAFHSSWKYCPECICEDINQHGHSIWHAKHQLPSISHCYKHLTPLLTDRVNLRDLRTASLPQLYDVLTPEFNNERLMIEWSHFILTIFDRLNTNPALGEVLRERASSYLGISKQFTQKDKPTVVNIQEKMDKEVPLELLKYLFLFYSQEFKRPPSVLWSTLGYSVYEKVKHPVYWLIILFWLKDKISLEI</sequence>
<dbReference type="RefSeq" id="WP_376921366.1">
    <property type="nucleotide sequence ID" value="NZ_JBHRSW010000047.1"/>
</dbReference>
<protein>
    <submittedName>
        <fullName evidence="2">TniQ family protein</fullName>
    </submittedName>
</protein>
<dbReference type="Proteomes" id="UP001595478">
    <property type="component" value="Unassembled WGS sequence"/>
</dbReference>
<feature type="domain" description="TniQ" evidence="1">
    <location>
        <begin position="3"/>
        <end position="149"/>
    </location>
</feature>
<evidence type="ECO:0000313" key="3">
    <source>
        <dbReference type="Proteomes" id="UP001595478"/>
    </source>
</evidence>
<accession>A0ABV7FSC2</accession>
<evidence type="ECO:0000259" key="1">
    <source>
        <dbReference type="Pfam" id="PF06527"/>
    </source>
</evidence>
<gene>
    <name evidence="2" type="ORF">ACFOHL_16650</name>
</gene>
<reference evidence="3" key="1">
    <citation type="journal article" date="2019" name="Int. J. Syst. Evol. Microbiol.">
        <title>The Global Catalogue of Microorganisms (GCM) 10K type strain sequencing project: providing services to taxonomists for standard genome sequencing and annotation.</title>
        <authorList>
            <consortium name="The Broad Institute Genomics Platform"/>
            <consortium name="The Broad Institute Genome Sequencing Center for Infectious Disease"/>
            <person name="Wu L."/>
            <person name="Ma J."/>
        </authorList>
    </citation>
    <scope>NUCLEOTIDE SEQUENCE [LARGE SCALE GENOMIC DNA]</scope>
    <source>
        <strain evidence="3">KCTC 52473</strain>
    </source>
</reference>
<organism evidence="2 3">
    <name type="scientific">Agaribacter flavus</name>
    <dbReference type="NCBI Taxonomy" id="1902781"/>
    <lineage>
        <taxon>Bacteria</taxon>
        <taxon>Pseudomonadati</taxon>
        <taxon>Pseudomonadota</taxon>
        <taxon>Gammaproteobacteria</taxon>
        <taxon>Alteromonadales</taxon>
        <taxon>Alteromonadaceae</taxon>
        <taxon>Agaribacter</taxon>
    </lineage>
</organism>
<dbReference type="InterPro" id="IPR009492">
    <property type="entry name" value="TniQ"/>
</dbReference>
<evidence type="ECO:0000313" key="2">
    <source>
        <dbReference type="EMBL" id="MFC3123254.1"/>
    </source>
</evidence>
<proteinExistence type="predicted"/>
<name>A0ABV7FSC2_9ALTE</name>
<dbReference type="EMBL" id="JBHRSW010000047">
    <property type="protein sequence ID" value="MFC3123254.1"/>
    <property type="molecule type" value="Genomic_DNA"/>
</dbReference>